<name>A0A238WHC5_9ACTN</name>
<keyword evidence="2" id="KW-1185">Reference proteome</keyword>
<dbReference type="Proteomes" id="UP000198403">
    <property type="component" value="Unassembled WGS sequence"/>
</dbReference>
<accession>A0A238WHC5</accession>
<gene>
    <name evidence="1" type="ORF">SAMN06272737_10810</name>
</gene>
<dbReference type="EMBL" id="FZNO01000008">
    <property type="protein sequence ID" value="SNR45731.1"/>
    <property type="molecule type" value="Genomic_DNA"/>
</dbReference>
<sequence>MTQRTRLALGLADHTCSLCGKGVPRLVESRNVRRLRDRLSLRWDPNVRLTEVCPVCGCRTRLDHAGSSAFPTERHP</sequence>
<reference evidence="1 2" key="1">
    <citation type="submission" date="2017-06" db="EMBL/GenBank/DDBJ databases">
        <authorList>
            <person name="Kim H.J."/>
            <person name="Triplett B.A."/>
        </authorList>
    </citation>
    <scope>NUCLEOTIDE SEQUENCE [LARGE SCALE GENOMIC DNA]</scope>
    <source>
        <strain evidence="1 2">DSM 44272</strain>
    </source>
</reference>
<evidence type="ECO:0000313" key="1">
    <source>
        <dbReference type="EMBL" id="SNR45731.1"/>
    </source>
</evidence>
<organism evidence="1 2">
    <name type="scientific">Blastococcus mobilis</name>
    <dbReference type="NCBI Taxonomy" id="1938746"/>
    <lineage>
        <taxon>Bacteria</taxon>
        <taxon>Bacillati</taxon>
        <taxon>Actinomycetota</taxon>
        <taxon>Actinomycetes</taxon>
        <taxon>Geodermatophilales</taxon>
        <taxon>Geodermatophilaceae</taxon>
        <taxon>Blastococcus</taxon>
    </lineage>
</organism>
<evidence type="ECO:0000313" key="2">
    <source>
        <dbReference type="Proteomes" id="UP000198403"/>
    </source>
</evidence>
<dbReference type="AlphaFoldDB" id="A0A238WHC5"/>
<proteinExistence type="predicted"/>
<protein>
    <submittedName>
        <fullName evidence="1">Uncharacterized protein</fullName>
    </submittedName>
</protein>